<protein>
    <submittedName>
        <fullName evidence="1">Uncharacterized protein</fullName>
    </submittedName>
</protein>
<reference evidence="1" key="1">
    <citation type="submission" date="2020-03" db="EMBL/GenBank/DDBJ databases">
        <title>The deep terrestrial virosphere.</title>
        <authorList>
            <person name="Holmfeldt K."/>
            <person name="Nilsson E."/>
            <person name="Simone D."/>
            <person name="Lopez-Fernandez M."/>
            <person name="Wu X."/>
            <person name="de Brujin I."/>
            <person name="Lundin D."/>
            <person name="Andersson A."/>
            <person name="Bertilsson S."/>
            <person name="Dopson M."/>
        </authorList>
    </citation>
    <scope>NUCLEOTIDE SEQUENCE</scope>
    <source>
        <strain evidence="1">MM415B08288</strain>
    </source>
</reference>
<accession>A0A6M3LU56</accession>
<organism evidence="1">
    <name type="scientific">viral metagenome</name>
    <dbReference type="NCBI Taxonomy" id="1070528"/>
    <lineage>
        <taxon>unclassified sequences</taxon>
        <taxon>metagenomes</taxon>
        <taxon>organismal metagenomes</taxon>
    </lineage>
</organism>
<sequence>MTDTVGVNYQWPKRTHAARKVIAAYDGETFKASLFEAEAIDVTYRRIVDPELDRLLKEQGL</sequence>
<evidence type="ECO:0000313" key="1">
    <source>
        <dbReference type="EMBL" id="QJA96511.1"/>
    </source>
</evidence>
<name>A0A6M3LU56_9ZZZZ</name>
<dbReference type="EMBL" id="MT143407">
    <property type="protein sequence ID" value="QJA96511.1"/>
    <property type="molecule type" value="Genomic_DNA"/>
</dbReference>
<dbReference type="AlphaFoldDB" id="A0A6M3LU56"/>
<proteinExistence type="predicted"/>
<gene>
    <name evidence="1" type="ORF">MM415B08288_0009</name>
</gene>